<organism evidence="2 3">
    <name type="scientific">Raphanus sativus</name>
    <name type="common">Radish</name>
    <name type="synonym">Raphanus raphanistrum var. sativus</name>
    <dbReference type="NCBI Taxonomy" id="3726"/>
    <lineage>
        <taxon>Eukaryota</taxon>
        <taxon>Viridiplantae</taxon>
        <taxon>Streptophyta</taxon>
        <taxon>Embryophyta</taxon>
        <taxon>Tracheophyta</taxon>
        <taxon>Spermatophyta</taxon>
        <taxon>Magnoliopsida</taxon>
        <taxon>eudicotyledons</taxon>
        <taxon>Gunneridae</taxon>
        <taxon>Pentapetalae</taxon>
        <taxon>rosids</taxon>
        <taxon>malvids</taxon>
        <taxon>Brassicales</taxon>
        <taxon>Brassicaceae</taxon>
        <taxon>Brassiceae</taxon>
        <taxon>Raphanus</taxon>
    </lineage>
</organism>
<name>A0A9W3DT77_RAPSA</name>
<dbReference type="OrthoDB" id="1113130at2759"/>
<dbReference type="KEGG" id="rsz:130512726"/>
<evidence type="ECO:0000256" key="1">
    <source>
        <dbReference type="SAM" id="MobiDB-lite"/>
    </source>
</evidence>
<gene>
    <name evidence="3" type="primary">LOC130512726</name>
</gene>
<dbReference type="AlphaFoldDB" id="A0A9W3DT77"/>
<protein>
    <submittedName>
        <fullName evidence="3">Uncharacterized protein LOC130512726</fullName>
    </submittedName>
</protein>
<proteinExistence type="predicted"/>
<keyword evidence="2" id="KW-1185">Reference proteome</keyword>
<feature type="compositionally biased region" description="Polar residues" evidence="1">
    <location>
        <begin position="177"/>
        <end position="191"/>
    </location>
</feature>
<sequence length="203" mass="22647">MSIPLPVRLFHGGWKRGEDGHWTFHRKPSDLGYTVMVKLNEKLEDLENNIRGRYNLTDDIPLALAYHPPMWMLEPEGTRRPPTTLTSTDTVAAMMGIRSWFAELVLCVCSGAQDVAYYQFLCGTTLSVGGAVFVFSGHNDKEIVASKEILEEVFNEEERIAIYRSHYELEKAKQEARQNGSYSAGGTSGVNNEDGAQAPSDSE</sequence>
<dbReference type="RefSeq" id="XP_056866977.1">
    <property type="nucleotide sequence ID" value="XM_057010997.1"/>
</dbReference>
<reference evidence="3" key="2">
    <citation type="submission" date="2025-08" db="UniProtKB">
        <authorList>
            <consortium name="RefSeq"/>
        </authorList>
    </citation>
    <scope>IDENTIFICATION</scope>
    <source>
        <tissue evidence="3">Leaf</tissue>
    </source>
</reference>
<evidence type="ECO:0000313" key="3">
    <source>
        <dbReference type="RefSeq" id="XP_056866977.1"/>
    </source>
</evidence>
<accession>A0A9W3DT77</accession>
<feature type="region of interest" description="Disordered" evidence="1">
    <location>
        <begin position="174"/>
        <end position="203"/>
    </location>
</feature>
<dbReference type="Proteomes" id="UP000504610">
    <property type="component" value="Chromosome 5"/>
</dbReference>
<evidence type="ECO:0000313" key="2">
    <source>
        <dbReference type="Proteomes" id="UP000504610"/>
    </source>
</evidence>
<dbReference type="GeneID" id="130512726"/>
<reference evidence="2" key="1">
    <citation type="journal article" date="2019" name="Database">
        <title>The radish genome database (RadishGD): an integrated information resource for radish genomics.</title>
        <authorList>
            <person name="Yu H.J."/>
            <person name="Baek S."/>
            <person name="Lee Y.J."/>
            <person name="Cho A."/>
            <person name="Mun J.H."/>
        </authorList>
    </citation>
    <scope>NUCLEOTIDE SEQUENCE [LARGE SCALE GENOMIC DNA]</scope>
    <source>
        <strain evidence="2">cv. WK10039</strain>
    </source>
</reference>